<reference evidence="11" key="1">
    <citation type="journal article" date="2009" name="Mol. Biol. Evol.">
        <title>Characterization of 67 mitochondrial tRNA gene rearrangements in the Hymenoptera suggests that mitochondrial tRNA gene position is selectively neutral.</title>
        <authorList>
            <person name="Dowton M."/>
            <person name="Cameron S.L."/>
            <person name="Dowavic J.I."/>
            <person name="Austin A.D."/>
            <person name="Whiting M.F."/>
        </authorList>
    </citation>
    <scope>NUCLEOTIDE SEQUENCE</scope>
</reference>
<dbReference type="CTD" id="4514"/>
<dbReference type="EMBL" id="FJ478174">
    <property type="protein sequence ID" value="ACJ69699.1"/>
    <property type="molecule type" value="Genomic_DNA"/>
</dbReference>
<dbReference type="AlphaFoldDB" id="C4NCE8"/>
<evidence type="ECO:0000256" key="5">
    <source>
        <dbReference type="ARBA" id="ARBA00022967"/>
    </source>
</evidence>
<dbReference type="InterPro" id="IPR035973">
    <property type="entry name" value="Cyt_c_oxidase_su3-like_sf"/>
</dbReference>
<feature type="transmembrane region" description="Helical" evidence="9">
    <location>
        <begin position="46"/>
        <end position="64"/>
    </location>
</feature>
<dbReference type="GO" id="GO:0016020">
    <property type="term" value="C:membrane"/>
    <property type="evidence" value="ECO:0007669"/>
    <property type="project" value="UniProtKB-SubCell"/>
</dbReference>
<gene>
    <name evidence="11" type="primary">COIII</name>
</gene>
<dbReference type="Gene3D" id="1.20.120.80">
    <property type="entry name" value="Cytochrome c oxidase, subunit III, four-helix bundle"/>
    <property type="match status" value="1"/>
</dbReference>
<evidence type="ECO:0000256" key="4">
    <source>
        <dbReference type="ARBA" id="ARBA00022692"/>
    </source>
</evidence>
<dbReference type="InterPro" id="IPR024791">
    <property type="entry name" value="Cyt_c/ubiquinol_Oxase_su3"/>
</dbReference>
<keyword evidence="4 8" id="KW-0812">Transmembrane</keyword>
<dbReference type="InterPro" id="IPR000298">
    <property type="entry name" value="Cyt_c_oxidase-like_su3"/>
</dbReference>
<dbReference type="PANTHER" id="PTHR11403:SF7">
    <property type="entry name" value="CYTOCHROME C OXIDASE SUBUNIT 3"/>
    <property type="match status" value="1"/>
</dbReference>
<evidence type="ECO:0000256" key="7">
    <source>
        <dbReference type="ARBA" id="ARBA00023136"/>
    </source>
</evidence>
<feature type="domain" description="Heme-copper oxidase subunit III family profile" evidence="10">
    <location>
        <begin position="10"/>
        <end position="267"/>
    </location>
</feature>
<evidence type="ECO:0000256" key="2">
    <source>
        <dbReference type="ARBA" id="ARBA00010581"/>
    </source>
</evidence>
<dbReference type="SUPFAM" id="SSF81452">
    <property type="entry name" value="Cytochrome c oxidase subunit III-like"/>
    <property type="match status" value="1"/>
</dbReference>
<dbReference type="FunFam" id="1.20.120.80:FF:000002">
    <property type="entry name" value="Cytochrome c oxidase subunit 3"/>
    <property type="match status" value="1"/>
</dbReference>
<protein>
    <recommendedName>
        <fullName evidence="3 8">Cytochrome c oxidase subunit 3</fullName>
    </recommendedName>
</protein>
<dbReference type="PANTHER" id="PTHR11403">
    <property type="entry name" value="CYTOCHROME C OXIDASE SUBUNIT III"/>
    <property type="match status" value="1"/>
</dbReference>
<dbReference type="PROSITE" id="PS50253">
    <property type="entry name" value="COX3"/>
    <property type="match status" value="1"/>
</dbReference>
<evidence type="ECO:0000313" key="11">
    <source>
        <dbReference type="EMBL" id="ACJ69699.1"/>
    </source>
</evidence>
<dbReference type="GO" id="GO:0006123">
    <property type="term" value="P:mitochondrial electron transport, cytochrome c to oxygen"/>
    <property type="evidence" value="ECO:0007669"/>
    <property type="project" value="TreeGrafter"/>
</dbReference>
<evidence type="ECO:0000256" key="3">
    <source>
        <dbReference type="ARBA" id="ARBA00015944"/>
    </source>
</evidence>
<sequence length="267" mass="31355">MKNFFISNNMMHPFHLVSFSPWPIMVSINIMNLAISASWLFTMNNWSPFMISLTSLMISIFQWWRDVIRESSFQGFHSTWVHKGLKVGMILFIISEIMFFISFFWMLLHMALAPSMEIGCLWPPNNILTFNPYSVPLLNTSILISSGISVTWSHHSMLNSLKYESVVSLLITILLGIYFSFIQYMEYWTSSFTIADSVFGSSFFVMTGFHGIHVLIGSMMLMVCWIRLLLNHFSSIHHFGFEAAAWYWHFVDVVWLFLYVLIYWWSY</sequence>
<accession>C4NCE8</accession>
<keyword evidence="8 11" id="KW-0496">Mitochondrion</keyword>
<name>C4NCE8_ORUOC</name>
<evidence type="ECO:0000259" key="10">
    <source>
        <dbReference type="PROSITE" id="PS50253"/>
    </source>
</evidence>
<feature type="transmembrane region" description="Helical" evidence="9">
    <location>
        <begin position="21"/>
        <end position="40"/>
    </location>
</feature>
<dbReference type="GO" id="GO:0004129">
    <property type="term" value="F:cytochrome-c oxidase activity"/>
    <property type="evidence" value="ECO:0007669"/>
    <property type="project" value="InterPro"/>
</dbReference>
<comment type="similarity">
    <text evidence="2 8">Belongs to the cytochrome c oxidase subunit 3 family.</text>
</comment>
<dbReference type="Pfam" id="PF00510">
    <property type="entry name" value="COX3"/>
    <property type="match status" value="1"/>
</dbReference>
<keyword evidence="5" id="KW-1278">Translocase</keyword>
<feature type="transmembrane region" description="Helical" evidence="9">
    <location>
        <begin position="204"/>
        <end position="226"/>
    </location>
</feature>
<feature type="transmembrane region" description="Helical" evidence="9">
    <location>
        <begin position="85"/>
        <end position="113"/>
    </location>
</feature>
<evidence type="ECO:0000256" key="1">
    <source>
        <dbReference type="ARBA" id="ARBA00004141"/>
    </source>
</evidence>
<evidence type="ECO:0000256" key="8">
    <source>
        <dbReference type="RuleBase" id="RU003375"/>
    </source>
</evidence>
<dbReference type="InterPro" id="IPR033945">
    <property type="entry name" value="Cyt_c_oxase_su3_dom"/>
</dbReference>
<feature type="transmembrane region" description="Helical" evidence="9">
    <location>
        <begin position="165"/>
        <end position="184"/>
    </location>
</feature>
<keyword evidence="6 9" id="KW-1133">Transmembrane helix</keyword>
<comment type="subcellular location">
    <subcellularLocation>
        <location evidence="1">Membrane</location>
        <topology evidence="1">Multi-pass membrane protein</topology>
    </subcellularLocation>
</comment>
<dbReference type="RefSeq" id="YP_002889401.1">
    <property type="nucleotide sequence ID" value="NC_012689.1"/>
</dbReference>
<dbReference type="GO" id="GO:0005739">
    <property type="term" value="C:mitochondrion"/>
    <property type="evidence" value="ECO:0007669"/>
    <property type="project" value="TreeGrafter"/>
</dbReference>
<keyword evidence="7 9" id="KW-0472">Membrane</keyword>
<proteinExistence type="inferred from homology"/>
<feature type="transmembrane region" description="Helical" evidence="9">
    <location>
        <begin position="246"/>
        <end position="265"/>
    </location>
</feature>
<dbReference type="Gene3D" id="1.10.287.70">
    <property type="match status" value="1"/>
</dbReference>
<feature type="transmembrane region" description="Helical" evidence="9">
    <location>
        <begin position="133"/>
        <end position="153"/>
    </location>
</feature>
<dbReference type="CDD" id="cd01665">
    <property type="entry name" value="Cyt_c_Oxidase_III"/>
    <property type="match status" value="1"/>
</dbReference>
<reference evidence="11" key="2">
    <citation type="journal article" date="2009" name="Mol. Phylogenet. Evol.">
        <title>Phylogenetic approaches for the analysis of mitochondrial genome sequence data in the Hymenoptera--a lineage with both rapidly and slowly evolving mitochondrial genomes.</title>
        <authorList>
            <person name="Dowton M."/>
            <person name="Cameron S.L."/>
            <person name="Austin A.D."/>
            <person name="Whiting M.F."/>
        </authorList>
    </citation>
    <scope>NUCLEOTIDE SEQUENCE</scope>
</reference>
<comment type="function">
    <text evidence="8">Component of the cytochrome c oxidase, the last enzyme in the mitochondrial electron transport chain which drives oxidative phosphorylation. The respiratory chain contains 3 multisubunit complexes succinate dehydrogenase (complex II, CII), ubiquinol-cytochrome c oxidoreductase (cytochrome b-c1 complex, complex III, CIII) and cytochrome c oxidase (complex IV, CIV), that cooperate to transfer electrons derived from NADH and succinate to molecular oxygen, creating an electrochemical gradient over the inner membrane that drives transmembrane transport and the ATP synthase. Cytochrome c oxidase is the component of the respiratory chain that catalyzes the reduction of oxygen to water. Electrons originating from reduced cytochrome c in the intermembrane space (IMS) are transferred via the dinuclear copper A center (CU(A)) of subunit 2 and heme A of subunit 1 to the active site in subunit 1, a binuclear center (BNC) formed by heme A3 and copper B (CU(B)). The BNC reduces molecular oxygen to 2 water molecules using 4 electrons from cytochrome c in the IMS and 4 protons from the mitochondrial matrix.</text>
</comment>
<organism evidence="11">
    <name type="scientific">Orussus occidentalis</name>
    <name type="common">Parasitic wood wasp</name>
    <dbReference type="NCBI Taxonomy" id="576952"/>
    <lineage>
        <taxon>Eukaryota</taxon>
        <taxon>Metazoa</taxon>
        <taxon>Ecdysozoa</taxon>
        <taxon>Arthropoda</taxon>
        <taxon>Hexapoda</taxon>
        <taxon>Insecta</taxon>
        <taxon>Pterygota</taxon>
        <taxon>Neoptera</taxon>
        <taxon>Endopterygota</taxon>
        <taxon>Hymenoptera</taxon>
        <taxon>Orussoidea</taxon>
        <taxon>Orussidae</taxon>
        <taxon>Orussus</taxon>
    </lineage>
</organism>
<dbReference type="InterPro" id="IPR013833">
    <property type="entry name" value="Cyt_c_oxidase_su3_a-hlx"/>
</dbReference>
<geneLocation type="mitochondrion" evidence="11"/>
<evidence type="ECO:0000256" key="9">
    <source>
        <dbReference type="SAM" id="Phobius"/>
    </source>
</evidence>
<evidence type="ECO:0000256" key="6">
    <source>
        <dbReference type="ARBA" id="ARBA00022989"/>
    </source>
</evidence>
<dbReference type="GeneID" id="7872310"/>